<sequence length="54" mass="6281">MFKYHQEGNLVSGYQISDRGEEHFDNGNSQKYSGRVGRRCSNRIRAVQYRLSAN</sequence>
<name>A0A330LV79_9GAMM</name>
<dbReference type="Proteomes" id="UP000250123">
    <property type="component" value="Chromosome SHEWBE"/>
</dbReference>
<dbReference type="EMBL" id="LS483452">
    <property type="protein sequence ID" value="SQH74086.1"/>
    <property type="molecule type" value="Genomic_DNA"/>
</dbReference>
<dbReference type="AlphaFoldDB" id="A0A330LV79"/>
<evidence type="ECO:0000313" key="2">
    <source>
        <dbReference type="Proteomes" id="UP000250123"/>
    </source>
</evidence>
<protein>
    <submittedName>
        <fullName evidence="1">Uncharacterized protein</fullName>
    </submittedName>
</protein>
<dbReference type="KEGG" id="sbk:SHEWBE_0085"/>
<evidence type="ECO:0000313" key="1">
    <source>
        <dbReference type="EMBL" id="SQH74086.1"/>
    </source>
</evidence>
<accession>A0A330LV79</accession>
<organism evidence="1 2">
    <name type="scientific">Shewanella benthica</name>
    <dbReference type="NCBI Taxonomy" id="43661"/>
    <lineage>
        <taxon>Bacteria</taxon>
        <taxon>Pseudomonadati</taxon>
        <taxon>Pseudomonadota</taxon>
        <taxon>Gammaproteobacteria</taxon>
        <taxon>Alteromonadales</taxon>
        <taxon>Shewanellaceae</taxon>
        <taxon>Shewanella</taxon>
    </lineage>
</organism>
<reference evidence="2" key="1">
    <citation type="submission" date="2018-06" db="EMBL/GenBank/DDBJ databases">
        <authorList>
            <person name="Cea G.-C."/>
            <person name="William W."/>
        </authorList>
    </citation>
    <scope>NUCLEOTIDE SEQUENCE [LARGE SCALE GENOMIC DNA]</scope>
    <source>
        <strain evidence="2">DB21MT-2</strain>
    </source>
</reference>
<proteinExistence type="predicted"/>
<gene>
    <name evidence="1" type="ORF">SHEWBE_0085</name>
</gene>